<evidence type="ECO:0000313" key="5">
    <source>
        <dbReference type="EMBL" id="PFH51401.1"/>
    </source>
</evidence>
<evidence type="ECO:0000256" key="3">
    <source>
        <dbReference type="SAM" id="Coils"/>
    </source>
</evidence>
<evidence type="ECO:0000256" key="1">
    <source>
        <dbReference type="ARBA" id="ARBA00004123"/>
    </source>
</evidence>
<reference evidence="5 6" key="1">
    <citation type="submission" date="2014-02" db="EMBL/GenBank/DDBJ databases">
        <title>Transposable element dynamics among asymbiotic and ectomycorrhizal Amanita fungi.</title>
        <authorList>
            <consortium name="DOE Joint Genome Institute"/>
            <person name="Hess J."/>
            <person name="Skrede I."/>
            <person name="Wolfe B."/>
            <person name="LaButti K."/>
            <person name="Ohm R.A."/>
            <person name="Grigoriev I.V."/>
            <person name="Pringle A."/>
        </authorList>
    </citation>
    <scope>NUCLEOTIDE SEQUENCE [LARGE SCALE GENOMIC DNA]</scope>
    <source>
        <strain evidence="5 6">SKay4041</strain>
    </source>
</reference>
<comment type="subcellular location">
    <subcellularLocation>
        <location evidence="1">Nucleus</location>
    </subcellularLocation>
</comment>
<dbReference type="GO" id="GO:0006397">
    <property type="term" value="P:mRNA processing"/>
    <property type="evidence" value="ECO:0007669"/>
    <property type="project" value="InterPro"/>
</dbReference>
<evidence type="ECO:0000256" key="2">
    <source>
        <dbReference type="ARBA" id="ARBA00023242"/>
    </source>
</evidence>
<keyword evidence="6" id="KW-1185">Reference proteome</keyword>
<sequence length="307" mass="34652">MSVAASTQTTTISPLTLDEEDQIIHVRITNDERPLRRIIKKFHSYTALSHTPIVPPISQTEGSVTIEDAREAFLVELASFQLLLKKSAMICEAEVRQVAEYKREKQRIEDERGTLRGQIEQLKTALEHAQVLRRRKIEYDLVAEKVNTLPCREELEQSIHALENDMAAIKSEHDHQNITIQEQKSALDRIISDLGSLRFMNKDRDASVSIAATPRETPAPESNIVEMTDIERAPSVTGTRTGDEQEEGETDKRSDHTPTLETNDAREDIEMGELEEDPKEKGKKKREELEEGEASDTSSALSDPPDD</sequence>
<dbReference type="Proteomes" id="UP000242287">
    <property type="component" value="Unassembled WGS sequence"/>
</dbReference>
<dbReference type="OrthoDB" id="205166at2759"/>
<keyword evidence="2" id="KW-0539">Nucleus</keyword>
<dbReference type="EMBL" id="KZ301988">
    <property type="protein sequence ID" value="PFH51401.1"/>
    <property type="molecule type" value="Genomic_DNA"/>
</dbReference>
<name>A0A2A9NSX7_9AGAR</name>
<evidence type="ECO:0000256" key="4">
    <source>
        <dbReference type="SAM" id="MobiDB-lite"/>
    </source>
</evidence>
<feature type="coiled-coil region" evidence="3">
    <location>
        <begin position="91"/>
        <end position="125"/>
    </location>
</feature>
<feature type="compositionally biased region" description="Basic and acidic residues" evidence="4">
    <location>
        <begin position="250"/>
        <end position="269"/>
    </location>
</feature>
<dbReference type="STRING" id="703135.A0A2A9NSX7"/>
<dbReference type="AlphaFoldDB" id="A0A2A9NSX7"/>
<gene>
    <name evidence="5" type="ORF">AMATHDRAFT_74955</name>
</gene>
<accession>A0A2A9NSX7</accession>
<keyword evidence="3" id="KW-0175">Coiled coil</keyword>
<dbReference type="Pfam" id="PF05615">
    <property type="entry name" value="THOC7"/>
    <property type="match status" value="1"/>
</dbReference>
<dbReference type="InterPro" id="IPR008501">
    <property type="entry name" value="THOC7/Mft1"/>
</dbReference>
<organism evidence="5 6">
    <name type="scientific">Amanita thiersii Skay4041</name>
    <dbReference type="NCBI Taxonomy" id="703135"/>
    <lineage>
        <taxon>Eukaryota</taxon>
        <taxon>Fungi</taxon>
        <taxon>Dikarya</taxon>
        <taxon>Basidiomycota</taxon>
        <taxon>Agaricomycotina</taxon>
        <taxon>Agaricomycetes</taxon>
        <taxon>Agaricomycetidae</taxon>
        <taxon>Agaricales</taxon>
        <taxon>Pluteineae</taxon>
        <taxon>Amanitaceae</taxon>
        <taxon>Amanita</taxon>
    </lineage>
</organism>
<evidence type="ECO:0000313" key="6">
    <source>
        <dbReference type="Proteomes" id="UP000242287"/>
    </source>
</evidence>
<dbReference type="GO" id="GO:0000445">
    <property type="term" value="C:THO complex part of transcription export complex"/>
    <property type="evidence" value="ECO:0007669"/>
    <property type="project" value="InterPro"/>
</dbReference>
<feature type="region of interest" description="Disordered" evidence="4">
    <location>
        <begin position="208"/>
        <end position="307"/>
    </location>
</feature>
<protein>
    <submittedName>
        <fullName evidence="5">Uncharacterized protein</fullName>
    </submittedName>
</protein>
<proteinExistence type="predicted"/>